<keyword evidence="4" id="KW-1133">Transmembrane helix</keyword>
<keyword evidence="2" id="KW-0274">FAD</keyword>
<evidence type="ECO:0000313" key="7">
    <source>
        <dbReference type="Proteomes" id="UP000726737"/>
    </source>
</evidence>
<dbReference type="Pfam" id="PF01494">
    <property type="entry name" value="FAD_binding_3"/>
    <property type="match status" value="1"/>
</dbReference>
<name>A0A9P6U7F2_9FUNG</name>
<reference evidence="6" key="1">
    <citation type="journal article" date="2020" name="Fungal Divers.">
        <title>Resolving the Mortierellaceae phylogeny through synthesis of multi-gene phylogenetics and phylogenomics.</title>
        <authorList>
            <person name="Vandepol N."/>
            <person name="Liber J."/>
            <person name="Desiro A."/>
            <person name="Na H."/>
            <person name="Kennedy M."/>
            <person name="Barry K."/>
            <person name="Grigoriev I.V."/>
            <person name="Miller A.N."/>
            <person name="O'Donnell K."/>
            <person name="Stajich J.E."/>
            <person name="Bonito G."/>
        </authorList>
    </citation>
    <scope>NUCLEOTIDE SEQUENCE</scope>
    <source>
        <strain evidence="6">KOD948</strain>
    </source>
</reference>
<evidence type="ECO:0000256" key="3">
    <source>
        <dbReference type="ARBA" id="ARBA00023002"/>
    </source>
</evidence>
<dbReference type="AlphaFoldDB" id="A0A9P6U7F2"/>
<keyword evidence="4" id="KW-0472">Membrane</keyword>
<feature type="transmembrane region" description="Helical" evidence="4">
    <location>
        <begin position="12"/>
        <end position="30"/>
    </location>
</feature>
<keyword evidence="1" id="KW-0285">Flavoprotein</keyword>
<keyword evidence="7" id="KW-1185">Reference proteome</keyword>
<accession>A0A9P6U7F2</accession>
<protein>
    <recommendedName>
        <fullName evidence="5">FAD-binding domain-containing protein</fullName>
    </recommendedName>
</protein>
<dbReference type="SUPFAM" id="SSF51905">
    <property type="entry name" value="FAD/NAD(P)-binding domain"/>
    <property type="match status" value="1"/>
</dbReference>
<keyword evidence="4" id="KW-0812">Transmembrane</keyword>
<organism evidence="6 7">
    <name type="scientific">Mortierella polycephala</name>
    <dbReference type="NCBI Taxonomy" id="41804"/>
    <lineage>
        <taxon>Eukaryota</taxon>
        <taxon>Fungi</taxon>
        <taxon>Fungi incertae sedis</taxon>
        <taxon>Mucoromycota</taxon>
        <taxon>Mortierellomycotina</taxon>
        <taxon>Mortierellomycetes</taxon>
        <taxon>Mortierellales</taxon>
        <taxon>Mortierellaceae</taxon>
        <taxon>Mortierella</taxon>
    </lineage>
</organism>
<dbReference type="InterPro" id="IPR002938">
    <property type="entry name" value="FAD-bd"/>
</dbReference>
<dbReference type="Gene3D" id="3.50.50.60">
    <property type="entry name" value="FAD/NAD(P)-binding domain"/>
    <property type="match status" value="1"/>
</dbReference>
<proteinExistence type="predicted"/>
<evidence type="ECO:0000313" key="6">
    <source>
        <dbReference type="EMBL" id="KAG0263814.1"/>
    </source>
</evidence>
<dbReference type="OrthoDB" id="655030at2759"/>
<evidence type="ECO:0000256" key="1">
    <source>
        <dbReference type="ARBA" id="ARBA00022630"/>
    </source>
</evidence>
<dbReference type="InterPro" id="IPR036188">
    <property type="entry name" value="FAD/NAD-bd_sf"/>
</dbReference>
<evidence type="ECO:0000256" key="4">
    <source>
        <dbReference type="SAM" id="Phobius"/>
    </source>
</evidence>
<dbReference type="GO" id="GO:0016491">
    <property type="term" value="F:oxidoreductase activity"/>
    <property type="evidence" value="ECO:0007669"/>
    <property type="project" value="UniProtKB-KW"/>
</dbReference>
<gene>
    <name evidence="6" type="ORF">BG011_008014</name>
</gene>
<dbReference type="Proteomes" id="UP000726737">
    <property type="component" value="Unassembled WGS sequence"/>
</dbReference>
<keyword evidence="3" id="KW-0560">Oxidoreductase</keyword>
<dbReference type="EMBL" id="JAAAJA010000064">
    <property type="protein sequence ID" value="KAG0263814.1"/>
    <property type="molecule type" value="Genomic_DNA"/>
</dbReference>
<feature type="domain" description="FAD-binding" evidence="5">
    <location>
        <begin position="14"/>
        <end position="74"/>
    </location>
</feature>
<evidence type="ECO:0000256" key="2">
    <source>
        <dbReference type="ARBA" id="ARBA00022827"/>
    </source>
</evidence>
<comment type="caution">
    <text evidence="6">The sequence shown here is derived from an EMBL/GenBank/DDBJ whole genome shotgun (WGS) entry which is preliminary data.</text>
</comment>
<dbReference type="GO" id="GO:0071949">
    <property type="term" value="F:FAD binding"/>
    <property type="evidence" value="ECO:0007669"/>
    <property type="project" value="InterPro"/>
</dbReference>
<evidence type="ECO:0000259" key="5">
    <source>
        <dbReference type="Pfam" id="PF01494"/>
    </source>
</evidence>
<sequence length="84" mass="9137">MPENNSNSQRLPVVLIIGAGLGGLMMGALLERVGITYQIFERANKVKPLGSAMSLGPNILPVFEQLGLMDELMKNVWSKGHSRT</sequence>